<organism evidence="1 2">
    <name type="scientific">Ensete ventricosum</name>
    <name type="common">Abyssinian banana</name>
    <name type="synonym">Musa ensete</name>
    <dbReference type="NCBI Taxonomy" id="4639"/>
    <lineage>
        <taxon>Eukaryota</taxon>
        <taxon>Viridiplantae</taxon>
        <taxon>Streptophyta</taxon>
        <taxon>Embryophyta</taxon>
        <taxon>Tracheophyta</taxon>
        <taxon>Spermatophyta</taxon>
        <taxon>Magnoliopsida</taxon>
        <taxon>Liliopsida</taxon>
        <taxon>Zingiberales</taxon>
        <taxon>Musaceae</taxon>
        <taxon>Ensete</taxon>
    </lineage>
</organism>
<dbReference type="EMBL" id="JAQQAF010000005">
    <property type="protein sequence ID" value="KAJ8485480.1"/>
    <property type="molecule type" value="Genomic_DNA"/>
</dbReference>
<protein>
    <submittedName>
        <fullName evidence="1">Uncharacterized protein</fullName>
    </submittedName>
</protein>
<sequence>MQSLSRPTSRSTAALLLRPASSPSLLVPHLPTTPCTITPQFLRRPYLSTSSEALSPFPYPLLPWLPIPALRV</sequence>
<accession>A0AAV8QUV9</accession>
<reference evidence="1 2" key="1">
    <citation type="submission" date="2022-12" db="EMBL/GenBank/DDBJ databases">
        <title>Chromosome-scale assembly of the Ensete ventricosum genome.</title>
        <authorList>
            <person name="Dussert Y."/>
            <person name="Stocks J."/>
            <person name="Wendawek A."/>
            <person name="Woldeyes F."/>
            <person name="Nichols R.A."/>
            <person name="Borrell J.S."/>
        </authorList>
    </citation>
    <scope>NUCLEOTIDE SEQUENCE [LARGE SCALE GENOMIC DNA]</scope>
    <source>
        <strain evidence="2">cv. Maze</strain>
        <tissue evidence="1">Seeds</tissue>
    </source>
</reference>
<gene>
    <name evidence="1" type="ORF">OPV22_017965</name>
</gene>
<evidence type="ECO:0000313" key="1">
    <source>
        <dbReference type="EMBL" id="KAJ8485480.1"/>
    </source>
</evidence>
<name>A0AAV8QUV9_ENSVE</name>
<dbReference type="Proteomes" id="UP001222027">
    <property type="component" value="Unassembled WGS sequence"/>
</dbReference>
<keyword evidence="2" id="KW-1185">Reference proteome</keyword>
<comment type="caution">
    <text evidence="1">The sequence shown here is derived from an EMBL/GenBank/DDBJ whole genome shotgun (WGS) entry which is preliminary data.</text>
</comment>
<evidence type="ECO:0000313" key="2">
    <source>
        <dbReference type="Proteomes" id="UP001222027"/>
    </source>
</evidence>
<proteinExistence type="predicted"/>
<dbReference type="AlphaFoldDB" id="A0AAV8QUV9"/>